<sequence length="38" mass="4497">MLSLERKRVLSGSDQEEMYTSKRIHFEVLFRGNTFGFS</sequence>
<organism evidence="1 2">
    <name type="scientific">Aegilops tauschii subsp. strangulata</name>
    <name type="common">Goatgrass</name>
    <dbReference type="NCBI Taxonomy" id="200361"/>
    <lineage>
        <taxon>Eukaryota</taxon>
        <taxon>Viridiplantae</taxon>
        <taxon>Streptophyta</taxon>
        <taxon>Embryophyta</taxon>
        <taxon>Tracheophyta</taxon>
        <taxon>Spermatophyta</taxon>
        <taxon>Magnoliopsida</taxon>
        <taxon>Liliopsida</taxon>
        <taxon>Poales</taxon>
        <taxon>Poaceae</taxon>
        <taxon>BOP clade</taxon>
        <taxon>Pooideae</taxon>
        <taxon>Triticodae</taxon>
        <taxon>Triticeae</taxon>
        <taxon>Triticinae</taxon>
        <taxon>Aegilops</taxon>
    </lineage>
</organism>
<evidence type="ECO:0000313" key="1">
    <source>
        <dbReference type="EnsemblPlants" id="AET5Gv20596700.5"/>
    </source>
</evidence>
<reference evidence="1" key="3">
    <citation type="journal article" date="2017" name="Nature">
        <title>Genome sequence of the progenitor of the wheat D genome Aegilops tauschii.</title>
        <authorList>
            <person name="Luo M.C."/>
            <person name="Gu Y.Q."/>
            <person name="Puiu D."/>
            <person name="Wang H."/>
            <person name="Twardziok S.O."/>
            <person name="Deal K.R."/>
            <person name="Huo N."/>
            <person name="Zhu T."/>
            <person name="Wang L."/>
            <person name="Wang Y."/>
            <person name="McGuire P.E."/>
            <person name="Liu S."/>
            <person name="Long H."/>
            <person name="Ramasamy R.K."/>
            <person name="Rodriguez J.C."/>
            <person name="Van S.L."/>
            <person name="Yuan L."/>
            <person name="Wang Z."/>
            <person name="Xia Z."/>
            <person name="Xiao L."/>
            <person name="Anderson O.D."/>
            <person name="Ouyang S."/>
            <person name="Liang Y."/>
            <person name="Zimin A.V."/>
            <person name="Pertea G."/>
            <person name="Qi P."/>
            <person name="Bennetzen J.L."/>
            <person name="Dai X."/>
            <person name="Dawson M.W."/>
            <person name="Muller H.G."/>
            <person name="Kugler K."/>
            <person name="Rivarola-Duarte L."/>
            <person name="Spannagl M."/>
            <person name="Mayer K.F.X."/>
            <person name="Lu F.H."/>
            <person name="Bevan M.W."/>
            <person name="Leroy P."/>
            <person name="Li P."/>
            <person name="You F.M."/>
            <person name="Sun Q."/>
            <person name="Liu Z."/>
            <person name="Lyons E."/>
            <person name="Wicker T."/>
            <person name="Salzberg S.L."/>
            <person name="Devos K.M."/>
            <person name="Dvorak J."/>
        </authorList>
    </citation>
    <scope>NUCLEOTIDE SEQUENCE [LARGE SCALE GENOMIC DNA]</scope>
    <source>
        <strain evidence="1">cv. AL8/78</strain>
    </source>
</reference>
<dbReference type="Proteomes" id="UP000015105">
    <property type="component" value="Chromosome 5D"/>
</dbReference>
<protein>
    <submittedName>
        <fullName evidence="1">Uncharacterized protein</fullName>
    </submittedName>
</protein>
<keyword evidence="2" id="KW-1185">Reference proteome</keyword>
<reference evidence="2" key="1">
    <citation type="journal article" date="2014" name="Science">
        <title>Ancient hybridizations among the ancestral genomes of bread wheat.</title>
        <authorList>
            <consortium name="International Wheat Genome Sequencing Consortium,"/>
            <person name="Marcussen T."/>
            <person name="Sandve S.R."/>
            <person name="Heier L."/>
            <person name="Spannagl M."/>
            <person name="Pfeifer M."/>
            <person name="Jakobsen K.S."/>
            <person name="Wulff B.B."/>
            <person name="Steuernagel B."/>
            <person name="Mayer K.F."/>
            <person name="Olsen O.A."/>
        </authorList>
    </citation>
    <scope>NUCLEOTIDE SEQUENCE [LARGE SCALE GENOMIC DNA]</scope>
    <source>
        <strain evidence="2">cv. AL8/78</strain>
    </source>
</reference>
<evidence type="ECO:0000313" key="2">
    <source>
        <dbReference type="Proteomes" id="UP000015105"/>
    </source>
</evidence>
<accession>A0A453L298</accession>
<name>A0A453L298_AEGTS</name>
<reference evidence="1" key="5">
    <citation type="journal article" date="2021" name="G3 (Bethesda)">
        <title>Aegilops tauschii genome assembly Aet v5.0 features greater sequence contiguity and improved annotation.</title>
        <authorList>
            <person name="Wang L."/>
            <person name="Zhu T."/>
            <person name="Rodriguez J.C."/>
            <person name="Deal K.R."/>
            <person name="Dubcovsky J."/>
            <person name="McGuire P.E."/>
            <person name="Lux T."/>
            <person name="Spannagl M."/>
            <person name="Mayer K.F.X."/>
            <person name="Baldrich P."/>
            <person name="Meyers B.C."/>
            <person name="Huo N."/>
            <person name="Gu Y.Q."/>
            <person name="Zhou H."/>
            <person name="Devos K.M."/>
            <person name="Bennetzen J.L."/>
            <person name="Unver T."/>
            <person name="Budak H."/>
            <person name="Gulick P.J."/>
            <person name="Galiba G."/>
            <person name="Kalapos B."/>
            <person name="Nelson D.R."/>
            <person name="Li P."/>
            <person name="You F.M."/>
            <person name="Luo M.C."/>
            <person name="Dvorak J."/>
        </authorList>
    </citation>
    <scope>NUCLEOTIDE SEQUENCE [LARGE SCALE GENOMIC DNA]</scope>
    <source>
        <strain evidence="1">cv. AL8/78</strain>
    </source>
</reference>
<reference evidence="2" key="2">
    <citation type="journal article" date="2017" name="Nat. Plants">
        <title>The Aegilops tauschii genome reveals multiple impacts of transposons.</title>
        <authorList>
            <person name="Zhao G."/>
            <person name="Zou C."/>
            <person name="Li K."/>
            <person name="Wang K."/>
            <person name="Li T."/>
            <person name="Gao L."/>
            <person name="Zhang X."/>
            <person name="Wang H."/>
            <person name="Yang Z."/>
            <person name="Liu X."/>
            <person name="Jiang W."/>
            <person name="Mao L."/>
            <person name="Kong X."/>
            <person name="Jiao Y."/>
            <person name="Jia J."/>
        </authorList>
    </citation>
    <scope>NUCLEOTIDE SEQUENCE [LARGE SCALE GENOMIC DNA]</scope>
    <source>
        <strain evidence="2">cv. AL8/78</strain>
    </source>
</reference>
<reference evidence="1" key="4">
    <citation type="submission" date="2019-03" db="UniProtKB">
        <authorList>
            <consortium name="EnsemblPlants"/>
        </authorList>
    </citation>
    <scope>IDENTIFICATION</scope>
</reference>
<dbReference type="EnsemblPlants" id="AET5Gv20596700.5">
    <property type="protein sequence ID" value="AET5Gv20596700.5"/>
    <property type="gene ID" value="AET5Gv20596700"/>
</dbReference>
<dbReference type="Gramene" id="AET5Gv20596700.5">
    <property type="protein sequence ID" value="AET5Gv20596700.5"/>
    <property type="gene ID" value="AET5Gv20596700"/>
</dbReference>
<proteinExistence type="predicted"/>
<dbReference type="AlphaFoldDB" id="A0A453L298"/>